<dbReference type="PANTHER" id="PTHR36833:SF2">
    <property type="entry name" value="SLR0610 PROTEIN"/>
    <property type="match status" value="1"/>
</dbReference>
<dbReference type="PANTHER" id="PTHR36833">
    <property type="entry name" value="SLR0610 PROTEIN-RELATED"/>
    <property type="match status" value="1"/>
</dbReference>
<organism evidence="2 3">
    <name type="scientific">[Clostridium] polysaccharolyticum</name>
    <dbReference type="NCBI Taxonomy" id="29364"/>
    <lineage>
        <taxon>Bacteria</taxon>
        <taxon>Bacillati</taxon>
        <taxon>Bacillota</taxon>
        <taxon>Clostridia</taxon>
        <taxon>Lachnospirales</taxon>
        <taxon>Lachnospiraceae</taxon>
    </lineage>
</organism>
<accession>A0A1H9Y5M2</accession>
<proteinExistence type="predicted"/>
<dbReference type="STRING" id="29364.SAMN04487772_101159"/>
<dbReference type="AlphaFoldDB" id="A0A1H9Y5M2"/>
<dbReference type="EMBL" id="FOHN01000001">
    <property type="protein sequence ID" value="SES64179.1"/>
    <property type="molecule type" value="Genomic_DNA"/>
</dbReference>
<evidence type="ECO:0000256" key="1">
    <source>
        <dbReference type="SAM" id="Phobius"/>
    </source>
</evidence>
<feature type="transmembrane region" description="Helical" evidence="1">
    <location>
        <begin position="119"/>
        <end position="137"/>
    </location>
</feature>
<dbReference type="Pfam" id="PF06182">
    <property type="entry name" value="ABC2_membrane_6"/>
    <property type="match status" value="1"/>
</dbReference>
<feature type="transmembrane region" description="Helical" evidence="1">
    <location>
        <begin position="208"/>
        <end position="228"/>
    </location>
</feature>
<dbReference type="InterPro" id="IPR010390">
    <property type="entry name" value="ABC-2_transporter-like"/>
</dbReference>
<reference evidence="2 3" key="1">
    <citation type="submission" date="2016-10" db="EMBL/GenBank/DDBJ databases">
        <authorList>
            <person name="de Groot N.N."/>
        </authorList>
    </citation>
    <scope>NUCLEOTIDE SEQUENCE [LARGE SCALE GENOMIC DNA]</scope>
    <source>
        <strain evidence="2 3">DSM 1801</strain>
    </source>
</reference>
<feature type="transmembrane region" description="Helical" evidence="1">
    <location>
        <begin position="64"/>
        <end position="83"/>
    </location>
</feature>
<evidence type="ECO:0000313" key="3">
    <source>
        <dbReference type="Proteomes" id="UP000199800"/>
    </source>
</evidence>
<name>A0A1H9Y5M2_9FIRM</name>
<sequence length="265" mass="30010">MNIKDYIRLYFHMVKYNIMAQMEYKVNFLLSVFTEVGFLLAKSLYIIVVFSIGLSINGATPDQILMFIGSYTIITGIMDSVYYPNIASIPSYVQNGELDIYLTKPVSCQFLCSFRKFDIGLGIPNVLAGVIMVVISWGRTGTDVSIINIVGYICFTLVGCIVTYPLLIIPTILAFRLIRVDALQNIIFALWDFNNMPMAIYHKNMQRIGVFLIPIFLITNFAPMFVFGILPKAYMLYSIVAIPLFVWISILLWNKAIKNYSSASS</sequence>
<feature type="transmembrane region" description="Helical" evidence="1">
    <location>
        <begin position="234"/>
        <end position="253"/>
    </location>
</feature>
<keyword evidence="1" id="KW-0812">Transmembrane</keyword>
<dbReference type="Proteomes" id="UP000199800">
    <property type="component" value="Unassembled WGS sequence"/>
</dbReference>
<feature type="transmembrane region" description="Helical" evidence="1">
    <location>
        <begin position="149"/>
        <end position="175"/>
    </location>
</feature>
<keyword evidence="3" id="KW-1185">Reference proteome</keyword>
<dbReference type="OrthoDB" id="9788195at2"/>
<keyword evidence="1" id="KW-1133">Transmembrane helix</keyword>
<evidence type="ECO:0000313" key="2">
    <source>
        <dbReference type="EMBL" id="SES64179.1"/>
    </source>
</evidence>
<keyword evidence="1" id="KW-0472">Membrane</keyword>
<gene>
    <name evidence="2" type="ORF">SAMN04487772_101159</name>
</gene>
<protein>
    <submittedName>
        <fullName evidence="2">ABC-2 type transport system permease protein</fullName>
    </submittedName>
</protein>
<dbReference type="RefSeq" id="WP_092475042.1">
    <property type="nucleotide sequence ID" value="NZ_FOHN01000001.1"/>
</dbReference>
<feature type="transmembrane region" description="Helical" evidence="1">
    <location>
        <begin position="28"/>
        <end position="52"/>
    </location>
</feature>